<dbReference type="Proteomes" id="UP000499080">
    <property type="component" value="Unassembled WGS sequence"/>
</dbReference>
<proteinExistence type="predicted"/>
<gene>
    <name evidence="2" type="ORF">AVEN_144278_1</name>
</gene>
<reference evidence="2 3" key="1">
    <citation type="journal article" date="2019" name="Sci. Rep.">
        <title>Orb-weaving spider Araneus ventricosus genome elucidates the spidroin gene catalogue.</title>
        <authorList>
            <person name="Kono N."/>
            <person name="Nakamura H."/>
            <person name="Ohtoshi R."/>
            <person name="Moran D.A.P."/>
            <person name="Shinohara A."/>
            <person name="Yoshida Y."/>
            <person name="Fujiwara M."/>
            <person name="Mori M."/>
            <person name="Tomita M."/>
            <person name="Arakawa K."/>
        </authorList>
    </citation>
    <scope>NUCLEOTIDE SEQUENCE [LARGE SCALE GENOMIC DNA]</scope>
</reference>
<feature type="chain" id="PRO_5021370413" description="Secreted protein" evidence="1">
    <location>
        <begin position="33"/>
        <end position="94"/>
    </location>
</feature>
<evidence type="ECO:0000313" key="2">
    <source>
        <dbReference type="EMBL" id="GBM62056.1"/>
    </source>
</evidence>
<evidence type="ECO:0008006" key="4">
    <source>
        <dbReference type="Google" id="ProtNLM"/>
    </source>
</evidence>
<keyword evidence="1" id="KW-0732">Signal</keyword>
<evidence type="ECO:0000313" key="3">
    <source>
        <dbReference type="Proteomes" id="UP000499080"/>
    </source>
</evidence>
<organism evidence="2 3">
    <name type="scientific">Araneus ventricosus</name>
    <name type="common">Orbweaver spider</name>
    <name type="synonym">Epeira ventricosa</name>
    <dbReference type="NCBI Taxonomy" id="182803"/>
    <lineage>
        <taxon>Eukaryota</taxon>
        <taxon>Metazoa</taxon>
        <taxon>Ecdysozoa</taxon>
        <taxon>Arthropoda</taxon>
        <taxon>Chelicerata</taxon>
        <taxon>Arachnida</taxon>
        <taxon>Araneae</taxon>
        <taxon>Araneomorphae</taxon>
        <taxon>Entelegynae</taxon>
        <taxon>Araneoidea</taxon>
        <taxon>Araneidae</taxon>
        <taxon>Araneus</taxon>
    </lineage>
</organism>
<evidence type="ECO:0000256" key="1">
    <source>
        <dbReference type="SAM" id="SignalP"/>
    </source>
</evidence>
<comment type="caution">
    <text evidence="2">The sequence shown here is derived from an EMBL/GenBank/DDBJ whole genome shotgun (WGS) entry which is preliminary data.</text>
</comment>
<protein>
    <recommendedName>
        <fullName evidence="4">Secreted protein</fullName>
    </recommendedName>
</protein>
<name>A0A4Y2HA67_ARAVE</name>
<feature type="signal peptide" evidence="1">
    <location>
        <begin position="1"/>
        <end position="32"/>
    </location>
</feature>
<dbReference type="EMBL" id="BGPR01001797">
    <property type="protein sequence ID" value="GBM62056.1"/>
    <property type="molecule type" value="Genomic_DNA"/>
</dbReference>
<keyword evidence="3" id="KW-1185">Reference proteome</keyword>
<accession>A0A4Y2HA67</accession>
<sequence length="94" mass="10242">MASSLCASNHALTGIIVCALQLLFWRTPSPDGNNVCTTGCKYLTKSFSVIHLSGEMMGTAENHKIAVQIMTEPPPCFIVERRRSGRSPDVRGSF</sequence>
<dbReference type="AlphaFoldDB" id="A0A4Y2HA67"/>